<sequence length="795" mass="90814">MARNLHTGIERFTRSAAFLRAGFRHVGQAGYLWRFNPVIFRTLRDKNSGWDLQTLILLIMKKLLSVIWLFTLIIFDPGQLSAQTGQKAFTLEDLMKKRIFASSSVQGVRSMNDGLHYTTLTDNNRKLVKSSYKTGEVVSVILDLEKSEDPGVKMIVDYEFSADEKRILIQADYEPLYRRSFKAHYYIFDIVAAKFTPLSRYGMQQLATFSPDGTKVAFVRDNNIFITDLATGEEKQITADGKFNEIINGAPDWVYEEEFEFNKAFDWSPDGKRLAYMKFDERAVKMFNMTLFQGQKPALDENALYPANSQFKYPKAGEDNSKVSVLVYSLESGNTLRINTGHETDQYIPRIRFTTDPSVLAVLRLNRLQNKLEVLKVNALNGASSVMYIEENEKYIDEGNFDNLRFLPDGRHFVITSEHDGWSHLYLFTIEGVMVRQLTKGNFDVTGFYGYDPLKKLFYYQAAAVSPMQREIYSVSLDGKKTNRLTTLAGTNSAAFSATFRYYINTYSSVTTPPVYTLHEAGGKKIRVLEENAALRTKLDEYKPSLRKFFSFTTPDNVTLNGWVIYPPQFDSTRKYPVLMNQYSGPNSQEVTDRWSFGFDEYIAQQGYVVMCVDPRGTGGRGEDFRKVTYMRLGKYETLDQIAAANYAATLPYVDGSRIGIWGWSYGGFISSSCMVKGNGAFRVGIAVAPVTNWRYYDNIYTERFMRKPQGNPDGYDQNSPLFFAGDLQGKLLLVHGTADDNVHVQNTLEFAERLVQEGKQFDMMLYTNRNHGIYGGNTRMHLFTLIESYLKENL</sequence>
<keyword evidence="4" id="KW-0378">Hydrolase</keyword>
<dbReference type="Pfam" id="PF00326">
    <property type="entry name" value="Peptidase_S9"/>
    <property type="match status" value="1"/>
</dbReference>
<dbReference type="GO" id="GO:0008236">
    <property type="term" value="F:serine-type peptidase activity"/>
    <property type="evidence" value="ECO:0007669"/>
    <property type="project" value="InterPro"/>
</dbReference>
<dbReference type="InterPro" id="IPR029058">
    <property type="entry name" value="AB_hydrolase_fold"/>
</dbReference>
<name>A0A644VE03_9ZZZZ</name>
<protein>
    <submittedName>
        <fullName evidence="4">Prolyl tripeptidyl peptidase</fullName>
        <ecNumber evidence="4">3.4.14.12</ecNumber>
    </submittedName>
</protein>
<dbReference type="Pfam" id="PF00930">
    <property type="entry name" value="DPPIV_N"/>
    <property type="match status" value="1"/>
</dbReference>
<reference evidence="4" key="1">
    <citation type="submission" date="2019-08" db="EMBL/GenBank/DDBJ databases">
        <authorList>
            <person name="Kucharzyk K."/>
            <person name="Murdoch R.W."/>
            <person name="Higgins S."/>
            <person name="Loffler F."/>
        </authorList>
    </citation>
    <scope>NUCLEOTIDE SEQUENCE</scope>
</reference>
<dbReference type="SUPFAM" id="SSF82171">
    <property type="entry name" value="DPP6 N-terminal domain-like"/>
    <property type="match status" value="1"/>
</dbReference>
<feature type="domain" description="Dipeptidylpeptidase IV N-terminal" evidence="3">
    <location>
        <begin position="161"/>
        <end position="514"/>
    </location>
</feature>
<proteinExistence type="predicted"/>
<evidence type="ECO:0000259" key="3">
    <source>
        <dbReference type="Pfam" id="PF00930"/>
    </source>
</evidence>
<dbReference type="FunFam" id="3.40.50.1820:FF:000003">
    <property type="entry name" value="Dipeptidyl peptidase 4"/>
    <property type="match status" value="1"/>
</dbReference>
<dbReference type="PANTHER" id="PTHR11731:SF193">
    <property type="entry name" value="DIPEPTIDYL PEPTIDASE 9"/>
    <property type="match status" value="1"/>
</dbReference>
<feature type="domain" description="Peptidase S9 prolyl oligopeptidase catalytic" evidence="2">
    <location>
        <begin position="596"/>
        <end position="795"/>
    </location>
</feature>
<comment type="caution">
    <text evidence="4">The sequence shown here is derived from an EMBL/GenBank/DDBJ whole genome shotgun (WGS) entry which is preliminary data.</text>
</comment>
<dbReference type="InterPro" id="IPR001375">
    <property type="entry name" value="Peptidase_S9_cat"/>
</dbReference>
<dbReference type="GO" id="GO:0008239">
    <property type="term" value="F:dipeptidyl-peptidase activity"/>
    <property type="evidence" value="ECO:0007669"/>
    <property type="project" value="TreeGrafter"/>
</dbReference>
<dbReference type="InterPro" id="IPR002469">
    <property type="entry name" value="Peptidase_S9B_N"/>
</dbReference>
<keyword evidence="1" id="KW-0325">Glycoprotein</keyword>
<evidence type="ECO:0000256" key="1">
    <source>
        <dbReference type="ARBA" id="ARBA00023180"/>
    </source>
</evidence>
<dbReference type="EMBL" id="VSSQ01000283">
    <property type="protein sequence ID" value="MPL89568.1"/>
    <property type="molecule type" value="Genomic_DNA"/>
</dbReference>
<dbReference type="GO" id="GO:0006508">
    <property type="term" value="P:proteolysis"/>
    <property type="evidence" value="ECO:0007669"/>
    <property type="project" value="InterPro"/>
</dbReference>
<dbReference type="InterPro" id="IPR050278">
    <property type="entry name" value="Serine_Prot_S9B/DPPIV"/>
</dbReference>
<accession>A0A644VE03</accession>
<gene>
    <name evidence="4" type="primary">ptpA_5</name>
    <name evidence="4" type="ORF">SDC9_35605</name>
</gene>
<evidence type="ECO:0000259" key="2">
    <source>
        <dbReference type="Pfam" id="PF00326"/>
    </source>
</evidence>
<dbReference type="Gene3D" id="3.40.50.1820">
    <property type="entry name" value="alpha/beta hydrolase"/>
    <property type="match status" value="1"/>
</dbReference>
<dbReference type="PANTHER" id="PTHR11731">
    <property type="entry name" value="PROTEASE FAMILY S9B,C DIPEPTIDYL-PEPTIDASE IV-RELATED"/>
    <property type="match status" value="1"/>
</dbReference>
<dbReference type="Gene3D" id="2.140.10.30">
    <property type="entry name" value="Dipeptidylpeptidase IV, N-terminal domain"/>
    <property type="match status" value="1"/>
</dbReference>
<dbReference type="EC" id="3.4.14.12" evidence="4"/>
<evidence type="ECO:0000313" key="4">
    <source>
        <dbReference type="EMBL" id="MPL89568.1"/>
    </source>
</evidence>
<dbReference type="SUPFAM" id="SSF53474">
    <property type="entry name" value="alpha/beta-Hydrolases"/>
    <property type="match status" value="1"/>
</dbReference>
<organism evidence="4">
    <name type="scientific">bioreactor metagenome</name>
    <dbReference type="NCBI Taxonomy" id="1076179"/>
    <lineage>
        <taxon>unclassified sequences</taxon>
        <taxon>metagenomes</taxon>
        <taxon>ecological metagenomes</taxon>
    </lineage>
</organism>
<dbReference type="AlphaFoldDB" id="A0A644VE03"/>